<comment type="caution">
    <text evidence="2">The sequence shown here is derived from an EMBL/GenBank/DDBJ whole genome shotgun (WGS) entry which is preliminary data.</text>
</comment>
<sequence length="85" mass="9519">MGGGSRYPYPKYVWSPAGGWWTRPSNWATNTAVAAFGMLVVSIGIWNVSANLEKRVVQPIRPIPSMMWAKEYREEKSNSSSDSSH</sequence>
<dbReference type="AlphaFoldDB" id="A0A8H4QKU4"/>
<reference evidence="2 3" key="1">
    <citation type="submission" date="2019-12" db="EMBL/GenBank/DDBJ databases">
        <authorList>
            <person name="Floudas D."/>
            <person name="Bentzer J."/>
            <person name="Ahren D."/>
            <person name="Johansson T."/>
            <person name="Persson P."/>
            <person name="Tunlid A."/>
        </authorList>
    </citation>
    <scope>NUCLEOTIDE SEQUENCE [LARGE SCALE GENOMIC DNA]</scope>
    <source>
        <strain evidence="2 3">CBS 102.39</strain>
    </source>
</reference>
<dbReference type="PANTHER" id="PTHR34286">
    <property type="entry name" value="TRANSMEMBRANE PROTEIN"/>
    <property type="match status" value="1"/>
</dbReference>
<gene>
    <name evidence="2" type="ORF">D9613_010788</name>
</gene>
<organism evidence="2 3">
    <name type="scientific">Agrocybe pediades</name>
    <dbReference type="NCBI Taxonomy" id="84607"/>
    <lineage>
        <taxon>Eukaryota</taxon>
        <taxon>Fungi</taxon>
        <taxon>Dikarya</taxon>
        <taxon>Basidiomycota</taxon>
        <taxon>Agaricomycotina</taxon>
        <taxon>Agaricomycetes</taxon>
        <taxon>Agaricomycetidae</taxon>
        <taxon>Agaricales</taxon>
        <taxon>Agaricineae</taxon>
        <taxon>Strophariaceae</taxon>
        <taxon>Agrocybe</taxon>
    </lineage>
</organism>
<evidence type="ECO:0000313" key="2">
    <source>
        <dbReference type="EMBL" id="KAF4612962.1"/>
    </source>
</evidence>
<proteinExistence type="predicted"/>
<name>A0A8H4QKU4_9AGAR</name>
<evidence type="ECO:0000256" key="1">
    <source>
        <dbReference type="SAM" id="Phobius"/>
    </source>
</evidence>
<evidence type="ECO:0000313" key="3">
    <source>
        <dbReference type="Proteomes" id="UP000521872"/>
    </source>
</evidence>
<keyword evidence="1" id="KW-0472">Membrane</keyword>
<dbReference type="EMBL" id="JAACJL010000046">
    <property type="protein sequence ID" value="KAF4612962.1"/>
    <property type="molecule type" value="Genomic_DNA"/>
</dbReference>
<feature type="transmembrane region" description="Helical" evidence="1">
    <location>
        <begin position="27"/>
        <end position="48"/>
    </location>
</feature>
<keyword evidence="1" id="KW-1133">Transmembrane helix</keyword>
<dbReference type="PANTHER" id="PTHR34286:SF1">
    <property type="entry name" value="TRANSMEMBRANE PROTEIN"/>
    <property type="match status" value="1"/>
</dbReference>
<accession>A0A8H4QKU4</accession>
<keyword evidence="1" id="KW-0812">Transmembrane</keyword>
<protein>
    <submittedName>
        <fullName evidence="2">Uncharacterized protein</fullName>
    </submittedName>
</protein>
<dbReference type="Proteomes" id="UP000521872">
    <property type="component" value="Unassembled WGS sequence"/>
</dbReference>
<keyword evidence="3" id="KW-1185">Reference proteome</keyword>